<dbReference type="AlphaFoldDB" id="A0AAV4B4P9"/>
<dbReference type="EMBL" id="BLXT01004491">
    <property type="protein sequence ID" value="GFO13659.1"/>
    <property type="molecule type" value="Genomic_DNA"/>
</dbReference>
<sequence>MPPVTHRLSAGQAEVIGRLTLKSPDVTAVTPVRRPAIFGGSSLKTFTFTRKGGDEIVPGVAAHFLNPINPRDYAGAIYDCAAAINTTELSVSPGLIPRPWKSRVGAARSHNLAEGPLAHQAVHWSRESRLGSQQLGKRFFCRSLHRHQSVQ</sequence>
<organism evidence="1 2">
    <name type="scientific">Plakobranchus ocellatus</name>
    <dbReference type="NCBI Taxonomy" id="259542"/>
    <lineage>
        <taxon>Eukaryota</taxon>
        <taxon>Metazoa</taxon>
        <taxon>Spiralia</taxon>
        <taxon>Lophotrochozoa</taxon>
        <taxon>Mollusca</taxon>
        <taxon>Gastropoda</taxon>
        <taxon>Heterobranchia</taxon>
        <taxon>Euthyneura</taxon>
        <taxon>Panpulmonata</taxon>
        <taxon>Sacoglossa</taxon>
        <taxon>Placobranchoidea</taxon>
        <taxon>Plakobranchidae</taxon>
        <taxon>Plakobranchus</taxon>
    </lineage>
</organism>
<evidence type="ECO:0000313" key="2">
    <source>
        <dbReference type="Proteomes" id="UP000735302"/>
    </source>
</evidence>
<gene>
    <name evidence="1" type="ORF">PoB_004016400</name>
</gene>
<keyword evidence="2" id="KW-1185">Reference proteome</keyword>
<reference evidence="1 2" key="1">
    <citation type="journal article" date="2021" name="Elife">
        <title>Chloroplast acquisition without the gene transfer in kleptoplastic sea slugs, Plakobranchus ocellatus.</title>
        <authorList>
            <person name="Maeda T."/>
            <person name="Takahashi S."/>
            <person name="Yoshida T."/>
            <person name="Shimamura S."/>
            <person name="Takaki Y."/>
            <person name="Nagai Y."/>
            <person name="Toyoda A."/>
            <person name="Suzuki Y."/>
            <person name="Arimoto A."/>
            <person name="Ishii H."/>
            <person name="Satoh N."/>
            <person name="Nishiyama T."/>
            <person name="Hasebe M."/>
            <person name="Maruyama T."/>
            <person name="Minagawa J."/>
            <person name="Obokata J."/>
            <person name="Shigenobu S."/>
        </authorList>
    </citation>
    <scope>NUCLEOTIDE SEQUENCE [LARGE SCALE GENOMIC DNA]</scope>
</reference>
<comment type="caution">
    <text evidence="1">The sequence shown here is derived from an EMBL/GenBank/DDBJ whole genome shotgun (WGS) entry which is preliminary data.</text>
</comment>
<evidence type="ECO:0000313" key="1">
    <source>
        <dbReference type="EMBL" id="GFO13659.1"/>
    </source>
</evidence>
<dbReference type="Proteomes" id="UP000735302">
    <property type="component" value="Unassembled WGS sequence"/>
</dbReference>
<protein>
    <submittedName>
        <fullName evidence="1">Uncharacterized protein</fullName>
    </submittedName>
</protein>
<proteinExistence type="predicted"/>
<name>A0AAV4B4P9_9GAST</name>
<accession>A0AAV4B4P9</accession>